<dbReference type="PANTHER" id="PTHR30149:SF0">
    <property type="entry name" value="HYDROGENASE MATURATION FACTOR HYPD"/>
    <property type="match status" value="1"/>
</dbReference>
<dbReference type="InterPro" id="IPR042244">
    <property type="entry name" value="HypD_2_sf"/>
</dbReference>
<evidence type="ECO:0000256" key="2">
    <source>
        <dbReference type="ARBA" id="ARBA00022723"/>
    </source>
</evidence>
<reference evidence="5 6" key="1">
    <citation type="submission" date="2020-05" db="EMBL/GenBank/DDBJ databases">
        <title>Epidemiological investigations into extended-spectrum beta-lactam resistant Escherichia coli ST457 carried by Australian Silver gulls identified clonal lineages that cause ExPEC disease.</title>
        <authorList>
            <person name="Nesporova K."/>
            <person name="Wyrsch E.R."/>
            <person name="Valcek A."/>
            <person name="Bitar I."/>
            <person name="Chaw K."/>
            <person name="Harris P."/>
            <person name="Hrabak J."/>
            <person name="Djordjevic S.P."/>
            <person name="Dolejska M."/>
        </authorList>
    </citation>
    <scope>NUCLEOTIDE SEQUENCE [LARGE SCALE GENOMIC DNA]</scope>
    <source>
        <strain evidence="5 6">CE1966</strain>
    </source>
</reference>
<organism evidence="5 6">
    <name type="scientific">Escherichia coli</name>
    <dbReference type="NCBI Taxonomy" id="562"/>
    <lineage>
        <taxon>Bacteria</taxon>
        <taxon>Pseudomonadati</taxon>
        <taxon>Pseudomonadota</taxon>
        <taxon>Gammaproteobacteria</taxon>
        <taxon>Enterobacterales</taxon>
        <taxon>Enterobacteriaceae</taxon>
        <taxon>Escherichia</taxon>
    </lineage>
</organism>
<name>A0A1M2IYZ4_ECOLX</name>
<dbReference type="InterPro" id="IPR042243">
    <property type="entry name" value="HypD_1"/>
</dbReference>
<comment type="similarity">
    <text evidence="1 4">Belongs to the HypD family.</text>
</comment>
<evidence type="ECO:0000313" key="6">
    <source>
        <dbReference type="Proteomes" id="UP000523197"/>
    </source>
</evidence>
<dbReference type="FunFam" id="3.40.50.11740:FF:000001">
    <property type="entry name" value="Hydrogenase maturation factor"/>
    <property type="match status" value="1"/>
</dbReference>
<dbReference type="GO" id="GO:0070025">
    <property type="term" value="F:carbon monoxide binding"/>
    <property type="evidence" value="ECO:0007669"/>
    <property type="project" value="TreeGrafter"/>
</dbReference>
<proteinExistence type="inferred from homology"/>
<evidence type="ECO:0000256" key="1">
    <source>
        <dbReference type="ARBA" id="ARBA00007888"/>
    </source>
</evidence>
<dbReference type="RefSeq" id="WP_001212979.1">
    <property type="nucleotide sequence ID" value="NZ_AP017617.1"/>
</dbReference>
<evidence type="ECO:0000256" key="3">
    <source>
        <dbReference type="ARBA" id="ARBA00023004"/>
    </source>
</evidence>
<dbReference type="NCBIfam" id="TIGR00075">
    <property type="entry name" value="hypD"/>
    <property type="match status" value="1"/>
</dbReference>
<dbReference type="Gene3D" id="3.40.50.11740">
    <property type="entry name" value="HypD, alpha/beta domain 2"/>
    <property type="match status" value="2"/>
</dbReference>
<dbReference type="GO" id="GO:0005506">
    <property type="term" value="F:iron ion binding"/>
    <property type="evidence" value="ECO:0007669"/>
    <property type="project" value="TreeGrafter"/>
</dbReference>
<evidence type="ECO:0000256" key="4">
    <source>
        <dbReference type="PIRNR" id="PIRNR005622"/>
    </source>
</evidence>
<dbReference type="Gene3D" id="6.10.20.100">
    <property type="match status" value="1"/>
</dbReference>
<dbReference type="GO" id="GO:0051604">
    <property type="term" value="P:protein maturation"/>
    <property type="evidence" value="ECO:0007669"/>
    <property type="project" value="TreeGrafter"/>
</dbReference>
<sequence>MRFVDEYRAPEQVMQLIEHLRERASHLSYTAERPLRIMEVCGGHTHAIFKFGLDQLLPENVEFIHGPGCPVCVLPMGRIDTCVEIASHPEVIFCTFGDAMRVPGKQGSLLQAKARGADVRIVYSPMDALKLAQENPTRKVVFFGLGFETTMPTTAITLQQAKARDVQNFYFFCQHITLIPTLRSLLEQPDNGIDAFLAPGHVSMVIGTDAYNFIASDFHRPLVVAGFEPLDLLQGVVMLVEQKIAAHSKVENQYRRVVPDAGNLLAQQAIADVFCVNGDSEWRGLGVIESSGVHLTPDYQRFDAEAHFRPAPQQVCDDPRACCGEVLTGKCKPHQCPLFGNTCNPQTAFGALMVSSEGACAAWYQYRQQESEA</sequence>
<dbReference type="EMBL" id="JABFNF010000013">
    <property type="protein sequence ID" value="MBA1887677.1"/>
    <property type="molecule type" value="Genomic_DNA"/>
</dbReference>
<keyword evidence="3" id="KW-0408">Iron</keyword>
<dbReference type="FunFam" id="3.40.50.11740:FF:000002">
    <property type="entry name" value="Hydrogenase maturation factor"/>
    <property type="match status" value="1"/>
</dbReference>
<gene>
    <name evidence="5" type="primary">hypD</name>
    <name evidence="5" type="ORF">HLX92_16015</name>
</gene>
<evidence type="ECO:0000313" key="5">
    <source>
        <dbReference type="EMBL" id="MBA1887677.1"/>
    </source>
</evidence>
<comment type="caution">
    <text evidence="5">The sequence shown here is derived from an EMBL/GenBank/DDBJ whole genome shotgun (WGS) entry which is preliminary data.</text>
</comment>
<dbReference type="Proteomes" id="UP000523197">
    <property type="component" value="Unassembled WGS sequence"/>
</dbReference>
<keyword evidence="2" id="KW-0479">Metal-binding</keyword>
<dbReference type="InterPro" id="IPR002780">
    <property type="entry name" value="Hyd_form_HypD"/>
</dbReference>
<dbReference type="PANTHER" id="PTHR30149">
    <property type="entry name" value="HYDROGENASE PROTEIN ASSEMBLY PROTEIN HYPD"/>
    <property type="match status" value="1"/>
</dbReference>
<dbReference type="PIRSF" id="PIRSF005622">
    <property type="entry name" value="Hydrgn_mat_hypD"/>
    <property type="match status" value="1"/>
</dbReference>
<dbReference type="GO" id="GO:0051539">
    <property type="term" value="F:4 iron, 4 sulfur cluster binding"/>
    <property type="evidence" value="ECO:0007669"/>
    <property type="project" value="TreeGrafter"/>
</dbReference>
<accession>A0A1M2IYZ4</accession>
<dbReference type="AlphaFoldDB" id="A0A1M2IYZ4"/>
<dbReference type="Pfam" id="PF01924">
    <property type="entry name" value="HypD"/>
    <property type="match status" value="1"/>
</dbReference>
<protein>
    <recommendedName>
        <fullName evidence="4">Hydrogenase maturation factor</fullName>
    </recommendedName>
</protein>